<organism evidence="1 2">
    <name type="scientific">Penicillium expansum</name>
    <name type="common">Blue mold rot fungus</name>
    <dbReference type="NCBI Taxonomy" id="27334"/>
    <lineage>
        <taxon>Eukaryota</taxon>
        <taxon>Fungi</taxon>
        <taxon>Dikarya</taxon>
        <taxon>Ascomycota</taxon>
        <taxon>Pezizomycotina</taxon>
        <taxon>Eurotiomycetes</taxon>
        <taxon>Eurotiomycetidae</taxon>
        <taxon>Eurotiales</taxon>
        <taxon>Aspergillaceae</taxon>
        <taxon>Penicillium</taxon>
    </lineage>
</organism>
<reference evidence="1 2" key="1">
    <citation type="journal article" date="2015" name="Mol. Plant Microbe Interact.">
        <title>Genome, transcriptome, and functional analyses of Penicillium expansum provide new insights into secondary metabolism and pathogenicity.</title>
        <authorList>
            <person name="Ballester A.R."/>
            <person name="Marcet-Houben M."/>
            <person name="Levin E."/>
            <person name="Sela N."/>
            <person name="Selma-Lazaro C."/>
            <person name="Carmona L."/>
            <person name="Wisniewski M."/>
            <person name="Droby S."/>
            <person name="Gonzalez-Candelas L."/>
            <person name="Gabaldon T."/>
        </authorList>
    </citation>
    <scope>NUCLEOTIDE SEQUENCE [LARGE SCALE GENOMIC DNA]</scope>
    <source>
        <strain evidence="1 2">MD-8</strain>
    </source>
</reference>
<evidence type="ECO:0000313" key="1">
    <source>
        <dbReference type="EMBL" id="KGO57177.1"/>
    </source>
</evidence>
<gene>
    <name evidence="1" type="ORF">PEX2_001510</name>
</gene>
<dbReference type="VEuPathDB" id="FungiDB:PEXP_074380"/>
<dbReference type="EMBL" id="JQFZ01000152">
    <property type="protein sequence ID" value="KGO57177.1"/>
    <property type="molecule type" value="Genomic_DNA"/>
</dbReference>
<dbReference type="AlphaFoldDB" id="A0A0A2J231"/>
<dbReference type="HOGENOM" id="CLU_109472_0_0_1"/>
<proteinExistence type="predicted"/>
<evidence type="ECO:0000313" key="2">
    <source>
        <dbReference type="Proteomes" id="UP000030143"/>
    </source>
</evidence>
<keyword evidence="2" id="KW-1185">Reference proteome</keyword>
<dbReference type="RefSeq" id="XP_016598865.1">
    <property type="nucleotide sequence ID" value="XM_016737429.1"/>
</dbReference>
<dbReference type="Proteomes" id="UP000030143">
    <property type="component" value="Unassembled WGS sequence"/>
</dbReference>
<sequence length="180" mass="20110">MLGEYGTLSAKSTYNYTNTDGWVYHDRFSKYHVTLVIDIILAENSLRSTVQREDALINKIRAAKKLTGVDDNDVKLGPLEEELKELKKTRCHRVRDLYEEESILLGISGKSSSKIVLAEEVAVAGTVDAAPDVDYPLKMGEASGIVPLNTLRSHNPAFVLRIANAYFSKPLVWKLDTKNK</sequence>
<dbReference type="GeneID" id="27672848"/>
<dbReference type="PhylomeDB" id="A0A0A2J231"/>
<dbReference type="OrthoDB" id="4363741at2759"/>
<accession>A0A0A2J231</accession>
<comment type="caution">
    <text evidence="1">The sequence shown here is derived from an EMBL/GenBank/DDBJ whole genome shotgun (WGS) entry which is preliminary data.</text>
</comment>
<dbReference type="STRING" id="27334.A0A0A2J231"/>
<protein>
    <submittedName>
        <fullName evidence="1">Uncharacterized protein</fullName>
    </submittedName>
</protein>
<name>A0A0A2J231_PENEN</name>